<dbReference type="OrthoDB" id="4415055at2"/>
<dbReference type="EMBL" id="CP009247">
    <property type="protein sequence ID" value="APT88242.1"/>
    <property type="molecule type" value="Genomic_DNA"/>
</dbReference>
<dbReference type="KEGG" id="cfk:CFRA_01980"/>
<dbReference type="AlphaFoldDB" id="A0A1L7CQY8"/>
<protein>
    <submittedName>
        <fullName evidence="1">Uncharacterized protein</fullName>
    </submittedName>
</protein>
<dbReference type="RefSeq" id="WP_075663215.1">
    <property type="nucleotide sequence ID" value="NZ_CP009247.1"/>
</dbReference>
<gene>
    <name evidence="1" type="ORF">CFRA_01980</name>
</gene>
<accession>A0A1L7CQY8</accession>
<organism evidence="1 2">
    <name type="scientific">Corynebacterium frankenforstense DSM 45800</name>
    <dbReference type="NCBI Taxonomy" id="1437875"/>
    <lineage>
        <taxon>Bacteria</taxon>
        <taxon>Bacillati</taxon>
        <taxon>Actinomycetota</taxon>
        <taxon>Actinomycetes</taxon>
        <taxon>Mycobacteriales</taxon>
        <taxon>Corynebacteriaceae</taxon>
        <taxon>Corynebacterium</taxon>
    </lineage>
</organism>
<proteinExistence type="predicted"/>
<evidence type="ECO:0000313" key="1">
    <source>
        <dbReference type="EMBL" id="APT88242.1"/>
    </source>
</evidence>
<evidence type="ECO:0000313" key="2">
    <source>
        <dbReference type="Proteomes" id="UP000185434"/>
    </source>
</evidence>
<sequence>MKDPTRIPRVLDAVRRAWEGRPDLELATLFAMLGNEGIGWGADDEELIAALEAMAARHPESADTDTPGLVMVRTESPAARLTLDMAARRVTVRSGVKGRQPVSWLFEDVVRLRVGMPCVLRDSGGVDHRLGVVAGITVEAGRRARTSLRGLTRGSLDRDVYALRCTEGKTERMVLAGRGLDVYAKVGREVEHEHLKWARLVSAEVGEQLRVAPRGGGAEHVYGEVIEIFAVELGAED</sequence>
<reference evidence="1 2" key="1">
    <citation type="submission" date="2014-08" db="EMBL/GenBank/DDBJ databases">
        <title>Complete genome sequence of Corynebacterium frankenforstense ST18(T) (=DSM 45800(T)), isolated from raw cow milk.</title>
        <authorList>
            <person name="Ruckert C."/>
            <person name="Albersmeier A."/>
            <person name="Winkler A."/>
            <person name="Lipski A."/>
            <person name="Kalinowski J."/>
        </authorList>
    </citation>
    <scope>NUCLEOTIDE SEQUENCE [LARGE SCALE GENOMIC DNA]</scope>
    <source>
        <strain evidence="1 2">ST18</strain>
    </source>
</reference>
<dbReference type="Proteomes" id="UP000185434">
    <property type="component" value="Chromosome"/>
</dbReference>
<name>A0A1L7CQY8_9CORY</name>
<keyword evidence="2" id="KW-1185">Reference proteome</keyword>